<feature type="domain" description="EGF-like" evidence="23">
    <location>
        <begin position="74"/>
        <end position="112"/>
    </location>
</feature>
<dbReference type="SUPFAM" id="SSF50494">
    <property type="entry name" value="Trypsin-like serine proteases"/>
    <property type="match status" value="1"/>
</dbReference>
<evidence type="ECO:0000256" key="20">
    <source>
        <dbReference type="PROSITE-ProRule" id="PRU00121"/>
    </source>
</evidence>
<accession>A0A401S7Z9</accession>
<dbReference type="Pfam" id="PF00008">
    <property type="entry name" value="EGF"/>
    <property type="match status" value="1"/>
</dbReference>
<dbReference type="PANTHER" id="PTHR24264:SF38">
    <property type="entry name" value="UROKINASE-TYPE PLASMINOGEN ACTIVATOR"/>
    <property type="match status" value="1"/>
</dbReference>
<dbReference type="GO" id="GO:0031639">
    <property type="term" value="P:plasminogen activation"/>
    <property type="evidence" value="ECO:0007669"/>
    <property type="project" value="TreeGrafter"/>
</dbReference>
<dbReference type="GO" id="GO:1901701">
    <property type="term" value="P:cellular response to oxygen-containing compound"/>
    <property type="evidence" value="ECO:0007669"/>
    <property type="project" value="UniProtKB-ARBA"/>
</dbReference>
<keyword evidence="12 21" id="KW-0378">Hydrolase</keyword>
<dbReference type="PROSITE" id="PS01186">
    <property type="entry name" value="EGF_2"/>
    <property type="match status" value="1"/>
</dbReference>
<dbReference type="PROSITE" id="PS00021">
    <property type="entry name" value="KRINGLE_1"/>
    <property type="match status" value="1"/>
</dbReference>
<dbReference type="Gene3D" id="2.10.25.10">
    <property type="entry name" value="Laminin"/>
    <property type="match status" value="1"/>
</dbReference>
<keyword evidence="16" id="KW-0325">Glycoprotein</keyword>
<dbReference type="FunFam" id="2.40.20.10:FF:000001">
    <property type="entry name" value="Urokinase-type plasminogen activator"/>
    <property type="match status" value="1"/>
</dbReference>
<keyword evidence="6" id="KW-0964">Secreted</keyword>
<dbReference type="InterPro" id="IPR000001">
    <property type="entry name" value="Kringle"/>
</dbReference>
<evidence type="ECO:0000256" key="18">
    <source>
        <dbReference type="PIRSR" id="PIRSR001143-1"/>
    </source>
</evidence>
<dbReference type="PIRSF" id="PIRSF001143">
    <property type="entry name" value="Factor_X"/>
    <property type="match status" value="1"/>
</dbReference>
<dbReference type="InterPro" id="IPR001314">
    <property type="entry name" value="Peptidase_S1A"/>
</dbReference>
<keyword evidence="27" id="KW-1185">Reference proteome</keyword>
<dbReference type="CDD" id="cd00108">
    <property type="entry name" value="KR"/>
    <property type="match status" value="1"/>
</dbReference>
<evidence type="ECO:0000256" key="9">
    <source>
        <dbReference type="ARBA" id="ARBA00022670"/>
    </source>
</evidence>
<feature type="active site" description="Charge relay system" evidence="18">
    <location>
        <position position="261"/>
    </location>
</feature>
<keyword evidence="9 21" id="KW-0645">Protease</keyword>
<comment type="catalytic activity">
    <reaction evidence="1">
        <text>Specific cleavage of Arg-|-Val bond in plasminogen to form plasmin.</text>
        <dbReference type="EC" id="3.4.21.73"/>
    </reaction>
</comment>
<dbReference type="InterPro" id="IPR050127">
    <property type="entry name" value="Serine_Proteases_S1"/>
</dbReference>
<dbReference type="GO" id="GO:0033628">
    <property type="term" value="P:regulation of cell adhesion mediated by integrin"/>
    <property type="evidence" value="ECO:0007669"/>
    <property type="project" value="TreeGrafter"/>
</dbReference>
<evidence type="ECO:0000259" key="24">
    <source>
        <dbReference type="PROSITE" id="PS50070"/>
    </source>
</evidence>
<dbReference type="PROSITE" id="PS00134">
    <property type="entry name" value="TRYPSIN_HIS"/>
    <property type="match status" value="1"/>
</dbReference>
<dbReference type="InterPro" id="IPR043504">
    <property type="entry name" value="Peptidase_S1_PA_chymotrypsin"/>
</dbReference>
<dbReference type="GO" id="GO:0004252">
    <property type="term" value="F:serine-type endopeptidase activity"/>
    <property type="evidence" value="ECO:0007669"/>
    <property type="project" value="UniProtKB-EC"/>
</dbReference>
<dbReference type="InterPro" id="IPR009003">
    <property type="entry name" value="Peptidase_S1_PA"/>
</dbReference>
<dbReference type="InterPro" id="IPR013806">
    <property type="entry name" value="Kringle-like"/>
</dbReference>
<keyword evidence="15 19" id="KW-1015">Disulfide bond</keyword>
<comment type="function">
    <text evidence="2">Specifically cleaves the zymogen plasminogen to form the active enzyme plasmin.</text>
</comment>
<keyword evidence="10 22" id="KW-0732">Signal</keyword>
<dbReference type="InterPro" id="IPR038178">
    <property type="entry name" value="Kringle_sf"/>
</dbReference>
<evidence type="ECO:0000256" key="13">
    <source>
        <dbReference type="ARBA" id="ARBA00022825"/>
    </source>
</evidence>
<feature type="active site" description="Charge relay system" evidence="18">
    <location>
        <position position="411"/>
    </location>
</feature>
<evidence type="ECO:0000256" key="19">
    <source>
        <dbReference type="PROSITE-ProRule" id="PRU00076"/>
    </source>
</evidence>
<dbReference type="FunFam" id="2.40.10.10:FF:000003">
    <property type="entry name" value="Transmembrane serine protease 3"/>
    <property type="match status" value="1"/>
</dbReference>
<evidence type="ECO:0000313" key="27">
    <source>
        <dbReference type="Proteomes" id="UP000287033"/>
    </source>
</evidence>
<dbReference type="AlphaFoldDB" id="A0A401S7Z9"/>
<dbReference type="PRINTS" id="PR00722">
    <property type="entry name" value="CHYMOTRYPSIN"/>
</dbReference>
<dbReference type="InterPro" id="IPR000742">
    <property type="entry name" value="EGF"/>
</dbReference>
<dbReference type="Pfam" id="PF00051">
    <property type="entry name" value="Kringle"/>
    <property type="match status" value="1"/>
</dbReference>
<dbReference type="GO" id="GO:0005615">
    <property type="term" value="C:extracellular space"/>
    <property type="evidence" value="ECO:0007669"/>
    <property type="project" value="TreeGrafter"/>
</dbReference>
<dbReference type="STRING" id="137246.A0A401S7Z9"/>
<dbReference type="CDD" id="cd00054">
    <property type="entry name" value="EGF_CA"/>
    <property type="match status" value="1"/>
</dbReference>
<feature type="disulfide bond" evidence="19">
    <location>
        <begin position="102"/>
        <end position="111"/>
    </location>
</feature>
<dbReference type="GO" id="GO:0005509">
    <property type="term" value="F:calcium ion binding"/>
    <property type="evidence" value="ECO:0007669"/>
    <property type="project" value="InterPro"/>
</dbReference>
<evidence type="ECO:0000256" key="5">
    <source>
        <dbReference type="ARBA" id="ARBA00019414"/>
    </source>
</evidence>
<comment type="subcellular location">
    <subcellularLocation>
        <location evidence="3">Secreted</location>
    </subcellularLocation>
</comment>
<evidence type="ECO:0000256" key="4">
    <source>
        <dbReference type="ARBA" id="ARBA00013183"/>
    </source>
</evidence>
<feature type="chain" id="PRO_5019455568" description="Urokinase-type plasminogen activator" evidence="22">
    <location>
        <begin position="20"/>
        <end position="459"/>
    </location>
</feature>
<dbReference type="InterPro" id="IPR012224">
    <property type="entry name" value="Pept_S1A_FX"/>
</dbReference>
<dbReference type="InterPro" id="IPR018114">
    <property type="entry name" value="TRYPSIN_HIS"/>
</dbReference>
<evidence type="ECO:0000256" key="3">
    <source>
        <dbReference type="ARBA" id="ARBA00004613"/>
    </source>
</evidence>
<keyword evidence="11" id="KW-0677">Repeat</keyword>
<feature type="domain" description="Kringle" evidence="24">
    <location>
        <begin position="118"/>
        <end position="198"/>
    </location>
</feature>
<dbReference type="SUPFAM" id="SSF57440">
    <property type="entry name" value="Kringle-like"/>
    <property type="match status" value="1"/>
</dbReference>
<dbReference type="InterPro" id="IPR001254">
    <property type="entry name" value="Trypsin_dom"/>
</dbReference>
<evidence type="ECO:0000256" key="21">
    <source>
        <dbReference type="RuleBase" id="RU363034"/>
    </source>
</evidence>
<keyword evidence="8 20" id="KW-0420">Kringle</keyword>
<feature type="signal peptide" evidence="22">
    <location>
        <begin position="1"/>
        <end position="19"/>
    </location>
</feature>
<proteinExistence type="predicted"/>
<dbReference type="PROSITE" id="PS50070">
    <property type="entry name" value="KRINGLE_2"/>
    <property type="match status" value="1"/>
</dbReference>
<dbReference type="EMBL" id="BEZZ01000126">
    <property type="protein sequence ID" value="GCC26515.1"/>
    <property type="molecule type" value="Genomic_DNA"/>
</dbReference>
<dbReference type="PANTHER" id="PTHR24264">
    <property type="entry name" value="TRYPSIN-RELATED"/>
    <property type="match status" value="1"/>
</dbReference>
<dbReference type="PROSITE" id="PS00135">
    <property type="entry name" value="TRYPSIN_SER"/>
    <property type="match status" value="1"/>
</dbReference>
<feature type="disulfide bond" evidence="19">
    <location>
        <begin position="83"/>
        <end position="100"/>
    </location>
</feature>
<dbReference type="Pfam" id="PF00089">
    <property type="entry name" value="Trypsin"/>
    <property type="match status" value="1"/>
</dbReference>
<dbReference type="GO" id="GO:0007596">
    <property type="term" value="P:blood coagulation"/>
    <property type="evidence" value="ECO:0007669"/>
    <property type="project" value="InterPro"/>
</dbReference>
<evidence type="ECO:0000256" key="11">
    <source>
        <dbReference type="ARBA" id="ARBA00022737"/>
    </source>
</evidence>
<comment type="caution">
    <text evidence="26">The sequence shown here is derived from an EMBL/GenBank/DDBJ whole genome shotgun (WGS) entry which is preliminary data.</text>
</comment>
<dbReference type="PROSITE" id="PS50026">
    <property type="entry name" value="EGF_3"/>
    <property type="match status" value="1"/>
</dbReference>
<evidence type="ECO:0000256" key="16">
    <source>
        <dbReference type="ARBA" id="ARBA00023180"/>
    </source>
</evidence>
<dbReference type="Gene3D" id="2.40.10.10">
    <property type="entry name" value="Trypsin-like serine proteases"/>
    <property type="match status" value="2"/>
</dbReference>
<keyword evidence="17" id="KW-0617">Plasminogen activation</keyword>
<feature type="active site" description="Charge relay system" evidence="18">
    <location>
        <position position="310"/>
    </location>
</feature>
<dbReference type="SMART" id="SM00181">
    <property type="entry name" value="EGF"/>
    <property type="match status" value="1"/>
</dbReference>
<gene>
    <name evidence="26" type="ORF">chiPu_0004932</name>
</gene>
<name>A0A401S7Z9_CHIPU</name>
<dbReference type="GO" id="GO:0033993">
    <property type="term" value="P:response to lipid"/>
    <property type="evidence" value="ECO:0007669"/>
    <property type="project" value="UniProtKB-ARBA"/>
</dbReference>
<dbReference type="InterPro" id="IPR018056">
    <property type="entry name" value="Kringle_CS"/>
</dbReference>
<dbReference type="OrthoDB" id="9406323at2759"/>
<protein>
    <recommendedName>
        <fullName evidence="5">Urokinase-type plasminogen activator</fullName>
        <ecNumber evidence="4">3.4.21.73</ecNumber>
    </recommendedName>
</protein>
<dbReference type="EC" id="3.4.21.73" evidence="4"/>
<keyword evidence="7 19" id="KW-0245">EGF-like domain</keyword>
<evidence type="ECO:0000256" key="22">
    <source>
        <dbReference type="SAM" id="SignalP"/>
    </source>
</evidence>
<evidence type="ECO:0000256" key="6">
    <source>
        <dbReference type="ARBA" id="ARBA00022525"/>
    </source>
</evidence>
<dbReference type="FunFam" id="2.10.25.10:FF:000012">
    <property type="entry name" value="Delta-like protein"/>
    <property type="match status" value="1"/>
</dbReference>
<keyword evidence="14" id="KW-0865">Zymogen</keyword>
<evidence type="ECO:0000256" key="12">
    <source>
        <dbReference type="ARBA" id="ARBA00022801"/>
    </source>
</evidence>
<dbReference type="SMART" id="SM00020">
    <property type="entry name" value="Tryp_SPc"/>
    <property type="match status" value="1"/>
</dbReference>
<evidence type="ECO:0000256" key="10">
    <source>
        <dbReference type="ARBA" id="ARBA00022729"/>
    </source>
</evidence>
<comment type="caution">
    <text evidence="19">Lacks conserved residue(s) required for the propagation of feature annotation.</text>
</comment>
<dbReference type="SMART" id="SM00130">
    <property type="entry name" value="KR"/>
    <property type="match status" value="1"/>
</dbReference>
<keyword evidence="13 21" id="KW-0720">Serine protease</keyword>
<evidence type="ECO:0000256" key="2">
    <source>
        <dbReference type="ARBA" id="ARBA00004018"/>
    </source>
</evidence>
<evidence type="ECO:0000313" key="26">
    <source>
        <dbReference type="EMBL" id="GCC26515.1"/>
    </source>
</evidence>
<evidence type="ECO:0000259" key="25">
    <source>
        <dbReference type="PROSITE" id="PS50240"/>
    </source>
</evidence>
<reference evidence="26 27" key="1">
    <citation type="journal article" date="2018" name="Nat. Ecol. Evol.">
        <title>Shark genomes provide insights into elasmobranch evolution and the origin of vertebrates.</title>
        <authorList>
            <person name="Hara Y"/>
            <person name="Yamaguchi K"/>
            <person name="Onimaru K"/>
            <person name="Kadota M"/>
            <person name="Koyanagi M"/>
            <person name="Keeley SD"/>
            <person name="Tatsumi K"/>
            <person name="Tanaka K"/>
            <person name="Motone F"/>
            <person name="Kageyama Y"/>
            <person name="Nozu R"/>
            <person name="Adachi N"/>
            <person name="Nishimura O"/>
            <person name="Nakagawa R"/>
            <person name="Tanegashima C"/>
            <person name="Kiyatake I"/>
            <person name="Matsumoto R"/>
            <person name="Murakumo K"/>
            <person name="Nishida K"/>
            <person name="Terakita A"/>
            <person name="Kuratani S"/>
            <person name="Sato K"/>
            <person name="Hyodo S Kuraku.S."/>
        </authorList>
    </citation>
    <scope>NUCLEOTIDE SEQUENCE [LARGE SCALE GENOMIC DNA]</scope>
</reference>
<evidence type="ECO:0000256" key="15">
    <source>
        <dbReference type="ARBA" id="ARBA00023157"/>
    </source>
</evidence>
<evidence type="ECO:0000256" key="8">
    <source>
        <dbReference type="ARBA" id="ARBA00022572"/>
    </source>
</evidence>
<evidence type="ECO:0000256" key="17">
    <source>
        <dbReference type="ARBA" id="ARBA00023202"/>
    </source>
</evidence>
<dbReference type="InterPro" id="IPR033116">
    <property type="entry name" value="TRYPSIN_SER"/>
</dbReference>
<organism evidence="26 27">
    <name type="scientific">Chiloscyllium punctatum</name>
    <name type="common">Brownbanded bambooshark</name>
    <name type="synonym">Hemiscyllium punctatum</name>
    <dbReference type="NCBI Taxonomy" id="137246"/>
    <lineage>
        <taxon>Eukaryota</taxon>
        <taxon>Metazoa</taxon>
        <taxon>Chordata</taxon>
        <taxon>Craniata</taxon>
        <taxon>Vertebrata</taxon>
        <taxon>Chondrichthyes</taxon>
        <taxon>Elasmobranchii</taxon>
        <taxon>Galeomorphii</taxon>
        <taxon>Galeoidea</taxon>
        <taxon>Orectolobiformes</taxon>
        <taxon>Hemiscylliidae</taxon>
        <taxon>Chiloscyllium</taxon>
    </lineage>
</organism>
<dbReference type="CDD" id="cd00190">
    <property type="entry name" value="Tryp_SPc"/>
    <property type="match status" value="1"/>
</dbReference>
<evidence type="ECO:0000259" key="23">
    <source>
        <dbReference type="PROSITE" id="PS50026"/>
    </source>
</evidence>
<dbReference type="PRINTS" id="PR00018">
    <property type="entry name" value="KRINGLE"/>
</dbReference>
<sequence>MKIMIFLSLFSICIEMSLQSNLLHTRKMRTSSRIDVCIESPFEIYRRGDTWLRIHRNKIQQCKCKRNAICYDVRTKECSINKCLNGGSCAQHVYSKDYICHCPEGYLGKHCEIDNKSNCINDKGKDYRGTRDYTESGKECLQWDSFVVLQRKYNAQRSNAVKLGLGSHNYCRNPGHAKKPWCYVQGSMYREYCNISKCEKVESKCGQREHKMNKIVGGNEAAIESHPWQAALYITDRRSKSSYFQCGGSLIHSCWVLTAAHCINPIISHSWYYVTLGKSSTNKPSKNEQTFAVEKIISHENFNDDTFDNDIALLKLKSQSGTCAMESKFVHPICLPSKRLIFSESTQCEVSGYGREAEFSPFYSKFLKEARVNLISQQKCRSPEYYGKKLTENMLCAAHHNWKEDACKGDSGGPLVCENNGRMNLYGITSWGDGCARPNKPGVYTRVLNYIQWIEENMI</sequence>
<dbReference type="PROSITE" id="PS50240">
    <property type="entry name" value="TRYPSIN_DOM"/>
    <property type="match status" value="1"/>
</dbReference>
<evidence type="ECO:0000256" key="1">
    <source>
        <dbReference type="ARBA" id="ARBA00000942"/>
    </source>
</evidence>
<dbReference type="Gene3D" id="2.40.20.10">
    <property type="entry name" value="Plasminogen Kringle 4"/>
    <property type="match status" value="1"/>
</dbReference>
<dbReference type="OMA" id="WPWCYVQ"/>
<evidence type="ECO:0000256" key="7">
    <source>
        <dbReference type="ARBA" id="ARBA00022536"/>
    </source>
</evidence>
<dbReference type="PROSITE" id="PS00022">
    <property type="entry name" value="EGF_1"/>
    <property type="match status" value="1"/>
</dbReference>
<evidence type="ECO:0000256" key="14">
    <source>
        <dbReference type="ARBA" id="ARBA00023145"/>
    </source>
</evidence>
<feature type="domain" description="Peptidase S1" evidence="25">
    <location>
        <begin position="215"/>
        <end position="459"/>
    </location>
</feature>
<dbReference type="Proteomes" id="UP000287033">
    <property type="component" value="Unassembled WGS sequence"/>
</dbReference>